<dbReference type="AlphaFoldDB" id="A0AAV3Z3V8"/>
<dbReference type="Proteomes" id="UP000735302">
    <property type="component" value="Unassembled WGS sequence"/>
</dbReference>
<protein>
    <submittedName>
        <fullName evidence="1">Uncharacterized protein</fullName>
    </submittedName>
</protein>
<dbReference type="EMBL" id="BLXT01001916">
    <property type="protein sequence ID" value="GFN89260.1"/>
    <property type="molecule type" value="Genomic_DNA"/>
</dbReference>
<comment type="caution">
    <text evidence="1">The sequence shown here is derived from an EMBL/GenBank/DDBJ whole genome shotgun (WGS) entry which is preliminary data.</text>
</comment>
<reference evidence="1 2" key="1">
    <citation type="journal article" date="2021" name="Elife">
        <title>Chloroplast acquisition without the gene transfer in kleptoplastic sea slugs, Plakobranchus ocellatus.</title>
        <authorList>
            <person name="Maeda T."/>
            <person name="Takahashi S."/>
            <person name="Yoshida T."/>
            <person name="Shimamura S."/>
            <person name="Takaki Y."/>
            <person name="Nagai Y."/>
            <person name="Toyoda A."/>
            <person name="Suzuki Y."/>
            <person name="Arimoto A."/>
            <person name="Ishii H."/>
            <person name="Satoh N."/>
            <person name="Nishiyama T."/>
            <person name="Hasebe M."/>
            <person name="Maruyama T."/>
            <person name="Minagawa J."/>
            <person name="Obokata J."/>
            <person name="Shigenobu S."/>
        </authorList>
    </citation>
    <scope>NUCLEOTIDE SEQUENCE [LARGE SCALE GENOMIC DNA]</scope>
</reference>
<sequence>MLYPTRSKSGTLPSKTGLVVSAVTVSRIMRGHVMAPLLPLSNRSTDIRPGCNTQRIAPTPRLDESRNRLGMLSHQRNYNVFPICCQRCSRIRKMLPPVWFQP</sequence>
<gene>
    <name evidence="1" type="ORF">PoB_001576600</name>
</gene>
<evidence type="ECO:0000313" key="1">
    <source>
        <dbReference type="EMBL" id="GFN89260.1"/>
    </source>
</evidence>
<evidence type="ECO:0000313" key="2">
    <source>
        <dbReference type="Proteomes" id="UP000735302"/>
    </source>
</evidence>
<name>A0AAV3Z3V8_9GAST</name>
<proteinExistence type="predicted"/>
<keyword evidence="2" id="KW-1185">Reference proteome</keyword>
<organism evidence="1 2">
    <name type="scientific">Plakobranchus ocellatus</name>
    <dbReference type="NCBI Taxonomy" id="259542"/>
    <lineage>
        <taxon>Eukaryota</taxon>
        <taxon>Metazoa</taxon>
        <taxon>Spiralia</taxon>
        <taxon>Lophotrochozoa</taxon>
        <taxon>Mollusca</taxon>
        <taxon>Gastropoda</taxon>
        <taxon>Heterobranchia</taxon>
        <taxon>Euthyneura</taxon>
        <taxon>Panpulmonata</taxon>
        <taxon>Sacoglossa</taxon>
        <taxon>Placobranchoidea</taxon>
        <taxon>Plakobranchidae</taxon>
        <taxon>Plakobranchus</taxon>
    </lineage>
</organism>
<accession>A0AAV3Z3V8</accession>